<dbReference type="InterPro" id="IPR050569">
    <property type="entry name" value="TAAR"/>
</dbReference>
<keyword evidence="4 9" id="KW-1133">Transmembrane helix</keyword>
<feature type="transmembrane region" description="Helical" evidence="9">
    <location>
        <begin position="237"/>
        <end position="257"/>
    </location>
</feature>
<dbReference type="InterPro" id="IPR017452">
    <property type="entry name" value="GPCR_Rhodpsn_7TM"/>
</dbReference>
<feature type="transmembrane region" description="Helical" evidence="9">
    <location>
        <begin position="277"/>
        <end position="298"/>
    </location>
</feature>
<dbReference type="PRINTS" id="PR00237">
    <property type="entry name" value="GPCRRHODOPSN"/>
</dbReference>
<evidence type="ECO:0000256" key="2">
    <source>
        <dbReference type="ARBA" id="ARBA00022475"/>
    </source>
</evidence>
<evidence type="ECO:0000313" key="12">
    <source>
        <dbReference type="Proteomes" id="UP001163046"/>
    </source>
</evidence>
<dbReference type="SUPFAM" id="SSF81321">
    <property type="entry name" value="Family A G protein-coupled receptor-like"/>
    <property type="match status" value="1"/>
</dbReference>
<evidence type="ECO:0000256" key="3">
    <source>
        <dbReference type="ARBA" id="ARBA00022692"/>
    </source>
</evidence>
<dbReference type="GO" id="GO:0005886">
    <property type="term" value="C:plasma membrane"/>
    <property type="evidence" value="ECO:0007669"/>
    <property type="project" value="UniProtKB-SubCell"/>
</dbReference>
<proteinExistence type="predicted"/>
<evidence type="ECO:0000256" key="4">
    <source>
        <dbReference type="ARBA" id="ARBA00022989"/>
    </source>
</evidence>
<sequence>MATTLPIVYVKQNSTVEDHDFYLRIINFPEFWLVLAVVGFAMSAVTVVSNAVLLFTIYKNPRQSFRTPPNFLIANLSSSEFLLGILVVFLVALRDVFRYLRLPVPYVEELKVFIYIVVSITLFVSSATIIAMSLTCYVAINNPMVYKTRITTRRIKILIALIWIVALLISFLPATNLPEKTYTLIYFHTHVSLPAILLTVTYVNVFRALSRRTHEARRSFKDTAMGRRHNFTRERKMVKTIITVLALFYITYIPQYITLHLLYFCEGCQESVTFHEIDVVLSRFLFLSSAIDPFIYAWRIPKYRRALRDCWKMLKKQIKFPI</sequence>
<keyword evidence="8" id="KW-0807">Transducer</keyword>
<feature type="transmembrane region" description="Helical" evidence="9">
    <location>
        <begin position="70"/>
        <end position="92"/>
    </location>
</feature>
<keyword evidence="6 9" id="KW-0472">Membrane</keyword>
<dbReference type="OrthoDB" id="5955284at2759"/>
<dbReference type="CDD" id="cd00637">
    <property type="entry name" value="7tm_classA_rhodopsin-like"/>
    <property type="match status" value="1"/>
</dbReference>
<evidence type="ECO:0000256" key="5">
    <source>
        <dbReference type="ARBA" id="ARBA00023040"/>
    </source>
</evidence>
<dbReference type="Pfam" id="PF00001">
    <property type="entry name" value="7tm_1"/>
    <property type="match status" value="2"/>
</dbReference>
<comment type="subcellular location">
    <subcellularLocation>
        <location evidence="1">Cell membrane</location>
        <topology evidence="1">Multi-pass membrane protein</topology>
    </subcellularLocation>
</comment>
<dbReference type="PANTHER" id="PTHR24249:SF372">
    <property type="entry name" value="G-PROTEIN COUPLED RECEPTORS FAMILY 1 PROFILE DOMAIN-CONTAINING PROTEIN"/>
    <property type="match status" value="1"/>
</dbReference>
<feature type="transmembrane region" description="Helical" evidence="9">
    <location>
        <begin position="31"/>
        <end position="58"/>
    </location>
</feature>
<dbReference type="GO" id="GO:0004930">
    <property type="term" value="F:G protein-coupled receptor activity"/>
    <property type="evidence" value="ECO:0007669"/>
    <property type="project" value="UniProtKB-KW"/>
</dbReference>
<evidence type="ECO:0000256" key="8">
    <source>
        <dbReference type="ARBA" id="ARBA00023224"/>
    </source>
</evidence>
<keyword evidence="2" id="KW-1003">Cell membrane</keyword>
<keyword evidence="5" id="KW-0297">G-protein coupled receptor</keyword>
<dbReference type="EMBL" id="MU825880">
    <property type="protein sequence ID" value="KAJ7385574.1"/>
    <property type="molecule type" value="Genomic_DNA"/>
</dbReference>
<feature type="transmembrane region" description="Helical" evidence="9">
    <location>
        <begin position="112"/>
        <end position="134"/>
    </location>
</feature>
<evidence type="ECO:0000256" key="6">
    <source>
        <dbReference type="ARBA" id="ARBA00023136"/>
    </source>
</evidence>
<feature type="transmembrane region" description="Helical" evidence="9">
    <location>
        <begin position="155"/>
        <end position="173"/>
    </location>
</feature>
<dbReference type="PROSITE" id="PS50262">
    <property type="entry name" value="G_PROTEIN_RECEP_F1_2"/>
    <property type="match status" value="1"/>
</dbReference>
<evidence type="ECO:0000256" key="7">
    <source>
        <dbReference type="ARBA" id="ARBA00023170"/>
    </source>
</evidence>
<dbReference type="PANTHER" id="PTHR24249">
    <property type="entry name" value="HISTAMINE RECEPTOR-RELATED G-PROTEIN COUPLED RECEPTOR"/>
    <property type="match status" value="1"/>
</dbReference>
<feature type="domain" description="G-protein coupled receptors family 1 profile" evidence="10">
    <location>
        <begin position="49"/>
        <end position="296"/>
    </location>
</feature>
<evidence type="ECO:0000256" key="1">
    <source>
        <dbReference type="ARBA" id="ARBA00004651"/>
    </source>
</evidence>
<dbReference type="SMART" id="SM01381">
    <property type="entry name" value="7TM_GPCR_Srsx"/>
    <property type="match status" value="1"/>
</dbReference>
<evidence type="ECO:0000313" key="11">
    <source>
        <dbReference type="EMBL" id="KAJ7385574.1"/>
    </source>
</evidence>
<keyword evidence="3 9" id="KW-0812">Transmembrane</keyword>
<dbReference type="InterPro" id="IPR000276">
    <property type="entry name" value="GPCR_Rhodpsn"/>
</dbReference>
<dbReference type="AlphaFoldDB" id="A0A9X0D5H2"/>
<feature type="transmembrane region" description="Helical" evidence="9">
    <location>
        <begin position="185"/>
        <end position="209"/>
    </location>
</feature>
<dbReference type="Gene3D" id="1.20.1070.10">
    <property type="entry name" value="Rhodopsin 7-helix transmembrane proteins"/>
    <property type="match status" value="1"/>
</dbReference>
<name>A0A9X0D5H2_9CNID</name>
<keyword evidence="12" id="KW-1185">Reference proteome</keyword>
<organism evidence="11 12">
    <name type="scientific">Desmophyllum pertusum</name>
    <dbReference type="NCBI Taxonomy" id="174260"/>
    <lineage>
        <taxon>Eukaryota</taxon>
        <taxon>Metazoa</taxon>
        <taxon>Cnidaria</taxon>
        <taxon>Anthozoa</taxon>
        <taxon>Hexacorallia</taxon>
        <taxon>Scleractinia</taxon>
        <taxon>Caryophylliina</taxon>
        <taxon>Caryophylliidae</taxon>
        <taxon>Desmophyllum</taxon>
    </lineage>
</organism>
<evidence type="ECO:0000259" key="10">
    <source>
        <dbReference type="PROSITE" id="PS50262"/>
    </source>
</evidence>
<evidence type="ECO:0000256" key="9">
    <source>
        <dbReference type="SAM" id="Phobius"/>
    </source>
</evidence>
<gene>
    <name evidence="11" type="ORF">OS493_015156</name>
</gene>
<keyword evidence="7" id="KW-0675">Receptor</keyword>
<reference evidence="11" key="1">
    <citation type="submission" date="2023-01" db="EMBL/GenBank/DDBJ databases">
        <title>Genome assembly of the deep-sea coral Lophelia pertusa.</title>
        <authorList>
            <person name="Herrera S."/>
            <person name="Cordes E."/>
        </authorList>
    </citation>
    <scope>NUCLEOTIDE SEQUENCE</scope>
    <source>
        <strain evidence="11">USNM1676648</strain>
        <tissue evidence="11">Polyp</tissue>
    </source>
</reference>
<accession>A0A9X0D5H2</accession>
<comment type="caution">
    <text evidence="11">The sequence shown here is derived from an EMBL/GenBank/DDBJ whole genome shotgun (WGS) entry which is preliminary data.</text>
</comment>
<protein>
    <recommendedName>
        <fullName evidence="10">G-protein coupled receptors family 1 profile domain-containing protein</fullName>
    </recommendedName>
</protein>
<dbReference type="Proteomes" id="UP001163046">
    <property type="component" value="Unassembled WGS sequence"/>
</dbReference>